<feature type="region of interest" description="Disordered" evidence="1">
    <location>
        <begin position="355"/>
        <end position="375"/>
    </location>
</feature>
<feature type="region of interest" description="Disordered" evidence="1">
    <location>
        <begin position="296"/>
        <end position="328"/>
    </location>
</feature>
<feature type="compositionally biased region" description="Polar residues" evidence="1">
    <location>
        <begin position="355"/>
        <end position="365"/>
    </location>
</feature>
<sequence>MNKENPWGKDGTRKDVDLHLYRSMIGSLMYLTASRPTSYPKSTTGGCQVLGRRLISWQCKKQTIMATSTTKAEYVVAASCCGQVLWIQNQLLDYGLSMPCEALSREFSTSILHLTVPLFAAMLVHLGEGSGTPTEPHPTPSPEAPTPLHTTHPSSLLPPITTTSILSVTPTETTPIRQYTRRTRIAQSSVPPTIADEPASPQRDVSQGEACPTDFDFIVDRDRATIDKSSTLPYDLAPRLTSPTTVEGSMQHTIPELTALCTSLQRQLSELTDKFQAQEVEINRLKERVKQLEEREGVAVTNSGDDVPIKGRSMDEEEAATERVSDDTEEMATVLTSMDAATVLASGVVDVPTGSGSIPTASTPAEGSVPTGSEEVPTTSLVFVTATVVTPVTRRKCKEVMVESETPKKQKVQEQIDAQGMTFEEVEAKFNSVCKQIDDFIHMGSKEEAERIKRKGINLEQESVKKQKSSEEITEEAKSLEEVPEEKVKEMMNLVPIKEVYVEALQVKHPIIDWKVHSEGQRSYWKITRLGGSLACYQFFIDLLKHLDREDLNQLWKLVKETLSTRPPTSDKKMELWVEINRLYEPDEADQLQRQRNLYTCGEGLPSKEGFSTCDDLLPTSSIKFPLVEEVPTASVEGCHYQKKSKATARKIALLC</sequence>
<dbReference type="GO" id="GO:0003964">
    <property type="term" value="F:RNA-directed DNA polymerase activity"/>
    <property type="evidence" value="ECO:0007669"/>
    <property type="project" value="UniProtKB-KW"/>
</dbReference>
<dbReference type="PANTHER" id="PTHR11439:SF495">
    <property type="entry name" value="REVERSE TRANSCRIPTASE, RNA-DEPENDENT DNA POLYMERASE-RELATED"/>
    <property type="match status" value="1"/>
</dbReference>
<gene>
    <name evidence="2" type="ORF">Tci_461293</name>
</gene>
<keyword evidence="2" id="KW-0808">Transferase</keyword>
<comment type="caution">
    <text evidence="2">The sequence shown here is derived from an EMBL/GenBank/DDBJ whole genome shotgun (WGS) entry which is preliminary data.</text>
</comment>
<organism evidence="2">
    <name type="scientific">Tanacetum cinerariifolium</name>
    <name type="common">Dalmatian daisy</name>
    <name type="synonym">Chrysanthemum cinerariifolium</name>
    <dbReference type="NCBI Taxonomy" id="118510"/>
    <lineage>
        <taxon>Eukaryota</taxon>
        <taxon>Viridiplantae</taxon>
        <taxon>Streptophyta</taxon>
        <taxon>Embryophyta</taxon>
        <taxon>Tracheophyta</taxon>
        <taxon>Spermatophyta</taxon>
        <taxon>Magnoliopsida</taxon>
        <taxon>eudicotyledons</taxon>
        <taxon>Gunneridae</taxon>
        <taxon>Pentapetalae</taxon>
        <taxon>asterids</taxon>
        <taxon>campanulids</taxon>
        <taxon>Asterales</taxon>
        <taxon>Asteraceae</taxon>
        <taxon>Asteroideae</taxon>
        <taxon>Anthemideae</taxon>
        <taxon>Anthemidinae</taxon>
        <taxon>Tanacetum</taxon>
    </lineage>
</organism>
<feature type="compositionally biased region" description="Polar residues" evidence="1">
    <location>
        <begin position="148"/>
        <end position="177"/>
    </location>
</feature>
<dbReference type="PANTHER" id="PTHR11439">
    <property type="entry name" value="GAG-POL-RELATED RETROTRANSPOSON"/>
    <property type="match status" value="1"/>
</dbReference>
<protein>
    <submittedName>
        <fullName evidence="2">Ribonuclease H-like domain, reverse transcriptase, RNA-dependent DNA polymerase</fullName>
    </submittedName>
</protein>
<dbReference type="AlphaFoldDB" id="A0A699HZD8"/>
<name>A0A699HZD8_TANCI</name>
<proteinExistence type="predicted"/>
<reference evidence="2" key="1">
    <citation type="journal article" date="2019" name="Sci. Rep.">
        <title>Draft genome of Tanacetum cinerariifolium, the natural source of mosquito coil.</title>
        <authorList>
            <person name="Yamashiro T."/>
            <person name="Shiraishi A."/>
            <person name="Satake H."/>
            <person name="Nakayama K."/>
        </authorList>
    </citation>
    <scope>NUCLEOTIDE SEQUENCE</scope>
</reference>
<feature type="compositionally biased region" description="Pro residues" evidence="1">
    <location>
        <begin position="135"/>
        <end position="145"/>
    </location>
</feature>
<evidence type="ECO:0000256" key="1">
    <source>
        <dbReference type="SAM" id="MobiDB-lite"/>
    </source>
</evidence>
<dbReference type="CDD" id="cd09272">
    <property type="entry name" value="RNase_HI_RT_Ty1"/>
    <property type="match status" value="1"/>
</dbReference>
<feature type="region of interest" description="Disordered" evidence="1">
    <location>
        <begin position="129"/>
        <end position="210"/>
    </location>
</feature>
<keyword evidence="2" id="KW-0695">RNA-directed DNA polymerase</keyword>
<feature type="compositionally biased region" description="Basic and acidic residues" evidence="1">
    <location>
        <begin position="307"/>
        <end position="326"/>
    </location>
</feature>
<accession>A0A699HZD8</accession>
<evidence type="ECO:0000313" key="2">
    <source>
        <dbReference type="EMBL" id="GEY89319.1"/>
    </source>
</evidence>
<keyword evidence="2" id="KW-0548">Nucleotidyltransferase</keyword>
<dbReference type="EMBL" id="BKCJ010219912">
    <property type="protein sequence ID" value="GEY89319.1"/>
    <property type="molecule type" value="Genomic_DNA"/>
</dbReference>